<organism evidence="3 4">
    <name type="scientific">Microbacterium resistens</name>
    <dbReference type="NCBI Taxonomy" id="156977"/>
    <lineage>
        <taxon>Bacteria</taxon>
        <taxon>Bacillati</taxon>
        <taxon>Actinomycetota</taxon>
        <taxon>Actinomycetes</taxon>
        <taxon>Micrococcales</taxon>
        <taxon>Microbacteriaceae</taxon>
        <taxon>Microbacterium</taxon>
    </lineage>
</organism>
<evidence type="ECO:0000313" key="3">
    <source>
        <dbReference type="EMBL" id="MDR6865682.1"/>
    </source>
</evidence>
<keyword evidence="2 3" id="KW-0378">Hydrolase</keyword>
<dbReference type="PANTHER" id="PTHR12737:SF9">
    <property type="entry name" value="DIMETHYLARGININASE"/>
    <property type="match status" value="1"/>
</dbReference>
<dbReference type="Gene3D" id="3.75.10.10">
    <property type="entry name" value="L-arginine/glycine Amidinotransferase, Chain A"/>
    <property type="match status" value="1"/>
</dbReference>
<comment type="similarity">
    <text evidence="1">Belongs to the DDAH family.</text>
</comment>
<accession>A0ABU1S7T9</accession>
<dbReference type="SUPFAM" id="SSF55909">
    <property type="entry name" value="Pentein"/>
    <property type="match status" value="1"/>
</dbReference>
<proteinExistence type="inferred from homology"/>
<dbReference type="Proteomes" id="UP001259347">
    <property type="component" value="Unassembled WGS sequence"/>
</dbReference>
<keyword evidence="4" id="KW-1185">Reference proteome</keyword>
<dbReference type="GO" id="GO:0016403">
    <property type="term" value="F:dimethylargininase activity"/>
    <property type="evidence" value="ECO:0007669"/>
    <property type="project" value="UniProtKB-EC"/>
</dbReference>
<dbReference type="EMBL" id="JAVDUM010000001">
    <property type="protein sequence ID" value="MDR6865682.1"/>
    <property type="molecule type" value="Genomic_DNA"/>
</dbReference>
<dbReference type="InterPro" id="IPR033199">
    <property type="entry name" value="DDAH-like"/>
</dbReference>
<dbReference type="PANTHER" id="PTHR12737">
    <property type="entry name" value="DIMETHYLARGININE DIMETHYLAMINOHYDROLASE"/>
    <property type="match status" value="1"/>
</dbReference>
<evidence type="ECO:0000313" key="4">
    <source>
        <dbReference type="Proteomes" id="UP001259347"/>
    </source>
</evidence>
<evidence type="ECO:0000256" key="1">
    <source>
        <dbReference type="ARBA" id="ARBA00008532"/>
    </source>
</evidence>
<dbReference type="NCBIfam" id="NF045660">
    <property type="entry name" value="DiMthArgaseDdahStm"/>
    <property type="match status" value="1"/>
</dbReference>
<protein>
    <submittedName>
        <fullName evidence="3">Dimethylargininase</fullName>
        <ecNumber evidence="3">3.5.3.18</ecNumber>
    </submittedName>
</protein>
<evidence type="ECO:0000256" key="2">
    <source>
        <dbReference type="ARBA" id="ARBA00022801"/>
    </source>
</evidence>
<gene>
    <name evidence="3" type="ORF">J2Y69_000264</name>
</gene>
<sequence length="261" mass="28092">MTAFPPTPERPYVLVRRPAKTLSDGIVTFREREELDLALADAQWLEYVSVFADRGWGVVEVPFADELPDSVFIEDTVVVFGGLAVVTNPGAPARNAETDEVLPVVRDCGFEVVKITSPGTLDGGDVLKVGSTVYVGRTGTTNAEGIRQLAAFVEPHGYRVQEVPVTKALHLKSAITALPDGTVIGYGPVVDDPSLFADYLEVPEEPGAHVVVLGDNEVLMSAGAPRSAQLFRDRGLKVIEADVTEFEKLEGCVTCLSVRVR</sequence>
<reference evidence="3 4" key="1">
    <citation type="submission" date="2023-07" db="EMBL/GenBank/DDBJ databases">
        <title>Sorghum-associated microbial communities from plants grown in Nebraska, USA.</title>
        <authorList>
            <person name="Schachtman D."/>
        </authorList>
    </citation>
    <scope>NUCLEOTIDE SEQUENCE [LARGE SCALE GENOMIC DNA]</scope>
    <source>
        <strain evidence="3 4">2980</strain>
    </source>
</reference>
<dbReference type="RefSeq" id="WP_310016733.1">
    <property type="nucleotide sequence ID" value="NZ_JAVDUM010000001.1"/>
</dbReference>
<dbReference type="EC" id="3.5.3.18" evidence="3"/>
<comment type="caution">
    <text evidence="3">The sequence shown here is derived from an EMBL/GenBank/DDBJ whole genome shotgun (WGS) entry which is preliminary data.</text>
</comment>
<name>A0ABU1S7T9_9MICO</name>